<dbReference type="SUPFAM" id="SSF53850">
    <property type="entry name" value="Periplasmic binding protein-like II"/>
    <property type="match status" value="1"/>
</dbReference>
<name>A0A9W6RKG0_9ACTN</name>
<keyword evidence="1" id="KW-0732">Signal</keyword>
<dbReference type="AlphaFoldDB" id="A0A9W6RKG0"/>
<dbReference type="Proteomes" id="UP001165135">
    <property type="component" value="Unassembled WGS sequence"/>
</dbReference>
<dbReference type="InterPro" id="IPR006059">
    <property type="entry name" value="SBP"/>
</dbReference>
<evidence type="ECO:0000313" key="2">
    <source>
        <dbReference type="EMBL" id="GLY77626.1"/>
    </source>
</evidence>
<dbReference type="Pfam" id="PF01547">
    <property type="entry name" value="SBP_bac_1"/>
    <property type="match status" value="1"/>
</dbReference>
<protein>
    <submittedName>
        <fullName evidence="2">Sugar ABC transporter substrate-binding protein</fullName>
    </submittedName>
</protein>
<dbReference type="CDD" id="cd13585">
    <property type="entry name" value="PBP2_TMBP_like"/>
    <property type="match status" value="1"/>
</dbReference>
<dbReference type="PROSITE" id="PS51257">
    <property type="entry name" value="PROKAR_LIPOPROTEIN"/>
    <property type="match status" value="1"/>
</dbReference>
<reference evidence="2" key="1">
    <citation type="submission" date="2023-03" db="EMBL/GenBank/DDBJ databases">
        <title>Actinoallomurus iriomotensis NBRC 103681.</title>
        <authorList>
            <person name="Ichikawa N."/>
            <person name="Sato H."/>
            <person name="Tonouchi N."/>
        </authorList>
    </citation>
    <scope>NUCLEOTIDE SEQUENCE</scope>
    <source>
        <strain evidence="2">NBRC 103681</strain>
    </source>
</reference>
<comment type="caution">
    <text evidence="2">The sequence shown here is derived from an EMBL/GenBank/DDBJ whole genome shotgun (WGS) entry which is preliminary data.</text>
</comment>
<organism evidence="2 3">
    <name type="scientific">Actinoallomurus iriomotensis</name>
    <dbReference type="NCBI Taxonomy" id="478107"/>
    <lineage>
        <taxon>Bacteria</taxon>
        <taxon>Bacillati</taxon>
        <taxon>Actinomycetota</taxon>
        <taxon>Actinomycetes</taxon>
        <taxon>Streptosporangiales</taxon>
        <taxon>Thermomonosporaceae</taxon>
        <taxon>Actinoallomurus</taxon>
    </lineage>
</organism>
<dbReference type="InterPro" id="IPR050490">
    <property type="entry name" value="Bact_solute-bd_prot1"/>
</dbReference>
<accession>A0A9W6RKG0</accession>
<evidence type="ECO:0000256" key="1">
    <source>
        <dbReference type="SAM" id="SignalP"/>
    </source>
</evidence>
<dbReference type="PANTHER" id="PTHR43649">
    <property type="entry name" value="ARABINOSE-BINDING PROTEIN-RELATED"/>
    <property type="match status" value="1"/>
</dbReference>
<evidence type="ECO:0000313" key="3">
    <source>
        <dbReference type="Proteomes" id="UP001165135"/>
    </source>
</evidence>
<gene>
    <name evidence="2" type="ORF">Airi01_058930</name>
</gene>
<dbReference type="PANTHER" id="PTHR43649:SF12">
    <property type="entry name" value="DIACETYLCHITOBIOSE BINDING PROTEIN DASA"/>
    <property type="match status" value="1"/>
</dbReference>
<proteinExistence type="predicted"/>
<feature type="signal peptide" evidence="1">
    <location>
        <begin position="1"/>
        <end position="21"/>
    </location>
</feature>
<feature type="chain" id="PRO_5040817875" evidence="1">
    <location>
        <begin position="22"/>
        <end position="437"/>
    </location>
</feature>
<dbReference type="RefSeq" id="WP_285627404.1">
    <property type="nucleotide sequence ID" value="NZ_BSTJ01000007.1"/>
</dbReference>
<sequence>MRRTRITAAIAAITVATAALTACGGGTATGNGGNKSPKTLTYWASNQGKNLDDDKQKLTPELQKFEKQTGIHVKLEVVGWPDLLNRILTAASSGQGPDVLNIGNTWSASLQATGALLPFDDGNFNAIGGKQRFVASALGSTGAAGKDPAAVPLYSLAYGLYYNKKLFKDAGIANPPATWSELITDGKKLTGGGKYGLAIEGANNAENIHHAYIFAKQHGGDFFDAAGNPTFTSPGAVAGVKQFVDFMASDKITAAGDAEYAQNQSLEDFAKGKAGMLLWQAAGVQLAQRGMKADDWGIAPVPVQSGAPGQGTQVDTMVAGINLAVFKNTQNRDGALKFVKFMTSDEEQKILNGKYGSIPPVTSAQSDPQFSNPEQTVLRQGLAKSAVALPQVAKESQFEDVVGPALKDLFADAAAGRPVTDDSVRKRLEKAQQQMAG</sequence>
<dbReference type="EMBL" id="BSTJ01000007">
    <property type="protein sequence ID" value="GLY77626.1"/>
    <property type="molecule type" value="Genomic_DNA"/>
</dbReference>
<dbReference type="Gene3D" id="3.40.190.10">
    <property type="entry name" value="Periplasmic binding protein-like II"/>
    <property type="match status" value="2"/>
</dbReference>